<protein>
    <submittedName>
        <fullName evidence="3">Uncharacterized protein LOC108569116</fullName>
    </submittedName>
</protein>
<dbReference type="InterPro" id="IPR000210">
    <property type="entry name" value="BTB/POZ_dom"/>
</dbReference>
<dbReference type="InterPro" id="IPR011989">
    <property type="entry name" value="ARM-like"/>
</dbReference>
<dbReference type="PANTHER" id="PTHR23312:SF8">
    <property type="entry name" value="ARMADILLO REPEAT-CONTAINING PROTEIN 5"/>
    <property type="match status" value="1"/>
</dbReference>
<dbReference type="InterPro" id="IPR016024">
    <property type="entry name" value="ARM-type_fold"/>
</dbReference>
<proteinExistence type="predicted"/>
<dbReference type="Gene3D" id="1.25.10.10">
    <property type="entry name" value="Leucine-rich Repeat Variant"/>
    <property type="match status" value="2"/>
</dbReference>
<keyword evidence="2" id="KW-1185">Reference proteome</keyword>
<name>A0ABM1NGS8_NICVS</name>
<organism evidence="2 3">
    <name type="scientific">Nicrophorus vespilloides</name>
    <name type="common">Boreal carrion beetle</name>
    <dbReference type="NCBI Taxonomy" id="110193"/>
    <lineage>
        <taxon>Eukaryota</taxon>
        <taxon>Metazoa</taxon>
        <taxon>Ecdysozoa</taxon>
        <taxon>Arthropoda</taxon>
        <taxon>Hexapoda</taxon>
        <taxon>Insecta</taxon>
        <taxon>Pterygota</taxon>
        <taxon>Neoptera</taxon>
        <taxon>Endopterygota</taxon>
        <taxon>Coleoptera</taxon>
        <taxon>Polyphaga</taxon>
        <taxon>Staphyliniformia</taxon>
        <taxon>Silphidae</taxon>
        <taxon>Nicrophorinae</taxon>
        <taxon>Nicrophorus</taxon>
    </lineage>
</organism>
<dbReference type="InterPro" id="IPR011333">
    <property type="entry name" value="SKP1/BTB/POZ_sf"/>
</dbReference>
<feature type="domain" description="BTB" evidence="1">
    <location>
        <begin position="732"/>
        <end position="793"/>
    </location>
</feature>
<dbReference type="RefSeq" id="XP_017786028.1">
    <property type="nucleotide sequence ID" value="XM_017930539.1"/>
</dbReference>
<reference evidence="3" key="1">
    <citation type="submission" date="2025-08" db="UniProtKB">
        <authorList>
            <consortium name="RefSeq"/>
        </authorList>
    </citation>
    <scope>IDENTIFICATION</scope>
    <source>
        <tissue evidence="3">Whole Larva</tissue>
    </source>
</reference>
<dbReference type="Proteomes" id="UP000695000">
    <property type="component" value="Unplaced"/>
</dbReference>
<dbReference type="SUPFAM" id="SSF54695">
    <property type="entry name" value="POZ domain"/>
    <property type="match status" value="1"/>
</dbReference>
<gene>
    <name evidence="3" type="primary">LOC108569116</name>
</gene>
<accession>A0ABM1NGS8</accession>
<dbReference type="PANTHER" id="PTHR23312">
    <property type="entry name" value="ARMC5 ARMADILLO REPEAT-CONTAINING -RELATED"/>
    <property type="match status" value="1"/>
</dbReference>
<dbReference type="Gene3D" id="3.30.710.10">
    <property type="entry name" value="Potassium Channel Kv1.1, Chain A"/>
    <property type="match status" value="1"/>
</dbReference>
<dbReference type="PROSITE" id="PS50097">
    <property type="entry name" value="BTB"/>
    <property type="match status" value="1"/>
</dbReference>
<evidence type="ECO:0000259" key="1">
    <source>
        <dbReference type="PROSITE" id="PS50097"/>
    </source>
</evidence>
<evidence type="ECO:0000313" key="2">
    <source>
        <dbReference type="Proteomes" id="UP000695000"/>
    </source>
</evidence>
<dbReference type="SUPFAM" id="SSF48371">
    <property type="entry name" value="ARM repeat"/>
    <property type="match status" value="1"/>
</dbReference>
<sequence>MDEETYFESILSSLRKPQNTKRLMQILIALRKAVNTPNHQARIQMIKRHNCIKPLVNYTRYDGNIKVVDLALSILGNCCMNNVIARLTINDLNILHNLNRVLEKHKTDSIEGRVFRILGNLCDGYQPWNLLKREPDVVKKVLQFLQGFEIEKIQTQRDNDEEESNDGITVPTISMALRFIRKMLVKDTFDQLANEHNLIKIVGGALIKCSNFWLQDNSNVVLINDVLKIVQILASSMFEHHDIIIELRNTADGNALNSFGDIILLNPERIVKIILKYAKLSKHQSDLPIELVITKLIDVVQLDGASTNKLYLSCVCRLMDHIGFHDKLKENINRLVELFKGFDLNNDYSIQCCTYICSILNKSKYNETLIKYQLAANIVDIIIDKLEVLTGKSTSKFMVVNHERRKSFSSYKNNKRFKRNELEDDKYLSSLYDAKSLDRCASPSSCSDISSCGPFSPAPSGHNICDDSDSDNYSPLCSENECDEDYKVLIPNDDLVMSDNEENKPSYNHDQVELRCRFRDEMSALLKIYCTLKPVCMQLGNPKLITVLINIVLDVSPVKGNCDNVLSVILSIANTREFLIPLMISGIIAQIYEIMETRHGSECRDCESIRVKVDDIMAKFLSVGHSESIRGDIAHMLLKTSKTDVKERLVLAIPYILRNNHTLNKLLLKCGGLTILMKLLGDKSNMSLQEETIKSVCALATDSLKIKNPVVKKSENDGPKIIVKAYRMENPCENLVKFKLEDGSFVEADRDEMNKISDYFSTLLSGSFMESGQTEINLKNVSKDSLSCLLQLLKLDVNFSVKDWGVFEFEYDLETVLEVILLTDRFLLPKLHYVLIAHMEQAICTSSVPSIYRWSIESGTNILRVESVAFALVGDISYKKRLEMFNSLFEIGYFLELLEDIEKLITQFL</sequence>
<dbReference type="GeneID" id="108569116"/>
<evidence type="ECO:0000313" key="3">
    <source>
        <dbReference type="RefSeq" id="XP_017786028.1"/>
    </source>
</evidence>